<evidence type="ECO:0000313" key="2">
    <source>
        <dbReference type="Proteomes" id="UP000265663"/>
    </source>
</evidence>
<keyword evidence="2" id="KW-1185">Reference proteome</keyword>
<dbReference type="AlphaFoldDB" id="A0A3M7MEE8"/>
<sequence length="81" mass="8464">MIISDCGLATMLTDLTLTQLGSASALDKPVYLVPLGELVSASEKKSARAVLVSRVVSQGATKRSKEAMLSLLAISRTSSLL</sequence>
<organism evidence="1 2">
    <name type="scientific">Pyrenophora seminiperda CCB06</name>
    <dbReference type="NCBI Taxonomy" id="1302712"/>
    <lineage>
        <taxon>Eukaryota</taxon>
        <taxon>Fungi</taxon>
        <taxon>Dikarya</taxon>
        <taxon>Ascomycota</taxon>
        <taxon>Pezizomycotina</taxon>
        <taxon>Dothideomycetes</taxon>
        <taxon>Pleosporomycetidae</taxon>
        <taxon>Pleosporales</taxon>
        <taxon>Pleosporineae</taxon>
        <taxon>Pleosporaceae</taxon>
        <taxon>Pyrenophora</taxon>
    </lineage>
</organism>
<reference evidence="1 2" key="1">
    <citation type="journal article" date="2014" name="PLoS ONE">
        <title>De novo Genome Assembly of the Fungal Plant Pathogen Pyrenophora semeniperda.</title>
        <authorList>
            <person name="Soliai M.M."/>
            <person name="Meyer S.E."/>
            <person name="Udall J.A."/>
            <person name="Elzinga D.E."/>
            <person name="Hermansen R.A."/>
            <person name="Bodily P.M."/>
            <person name="Hart A.A."/>
            <person name="Coleman C.E."/>
        </authorList>
    </citation>
    <scope>NUCLEOTIDE SEQUENCE [LARGE SCALE GENOMIC DNA]</scope>
    <source>
        <strain evidence="1 2">CCB06</strain>
        <tissue evidence="1">Mycelium</tissue>
    </source>
</reference>
<dbReference type="EMBL" id="KE747834">
    <property type="protein sequence ID" value="RMZ72810.1"/>
    <property type="molecule type" value="Genomic_DNA"/>
</dbReference>
<protein>
    <submittedName>
        <fullName evidence="1">Uncharacterized protein</fullName>
    </submittedName>
</protein>
<proteinExistence type="predicted"/>
<name>A0A3M7MEE8_9PLEO</name>
<accession>A0A3M7MEE8</accession>
<evidence type="ECO:0000313" key="1">
    <source>
        <dbReference type="EMBL" id="RMZ72810.1"/>
    </source>
</evidence>
<dbReference type="Proteomes" id="UP000265663">
    <property type="component" value="Unassembled WGS sequence"/>
</dbReference>
<gene>
    <name evidence="1" type="ORF">GMOD_00009859</name>
</gene>